<dbReference type="Pfam" id="PF16573">
    <property type="entry name" value="CLP1_N"/>
    <property type="match status" value="1"/>
</dbReference>
<gene>
    <name evidence="7" type="ORF">BpHYR1_014305</name>
</gene>
<evidence type="ECO:0000256" key="5">
    <source>
        <dbReference type="ARBA" id="ARBA00023242"/>
    </source>
</evidence>
<dbReference type="Gene3D" id="2.60.120.1030">
    <property type="entry name" value="Clp1, DNA binding domain"/>
    <property type="match status" value="1"/>
</dbReference>
<accession>A0A3M7RPQ6</accession>
<evidence type="ECO:0000259" key="6">
    <source>
        <dbReference type="Pfam" id="PF16573"/>
    </source>
</evidence>
<dbReference type="EMBL" id="REGN01002940">
    <property type="protein sequence ID" value="RNA25315.1"/>
    <property type="molecule type" value="Genomic_DNA"/>
</dbReference>
<evidence type="ECO:0000256" key="1">
    <source>
        <dbReference type="ARBA" id="ARBA00004123"/>
    </source>
</evidence>
<dbReference type="STRING" id="10195.A0A3M7RPQ6"/>
<proteinExistence type="predicted"/>
<dbReference type="OrthoDB" id="258143at2759"/>
<dbReference type="InterPro" id="IPR038239">
    <property type="entry name" value="Clp1_N_sf"/>
</dbReference>
<dbReference type="PANTHER" id="PTHR12755:SF6">
    <property type="entry name" value="POLYRIBONUCLEOTIDE 5'-HYDROXYL-KINASE CLP1"/>
    <property type="match status" value="1"/>
</dbReference>
<evidence type="ECO:0000313" key="8">
    <source>
        <dbReference type="Proteomes" id="UP000276133"/>
    </source>
</evidence>
<keyword evidence="5" id="KW-0539">Nucleus</keyword>
<evidence type="ECO:0000256" key="2">
    <source>
        <dbReference type="ARBA" id="ARBA00022664"/>
    </source>
</evidence>
<evidence type="ECO:0000313" key="7">
    <source>
        <dbReference type="EMBL" id="RNA25315.1"/>
    </source>
</evidence>
<reference evidence="7 8" key="1">
    <citation type="journal article" date="2018" name="Sci. Rep.">
        <title>Genomic signatures of local adaptation to the degree of environmental predictability in rotifers.</title>
        <authorList>
            <person name="Franch-Gras L."/>
            <person name="Hahn C."/>
            <person name="Garcia-Roger E.M."/>
            <person name="Carmona M.J."/>
            <person name="Serra M."/>
            <person name="Gomez A."/>
        </authorList>
    </citation>
    <scope>NUCLEOTIDE SEQUENCE [LARGE SCALE GENOMIC DNA]</scope>
    <source>
        <strain evidence="7">HYR1</strain>
    </source>
</reference>
<protein>
    <submittedName>
        <fullName evidence="7">CLP1-like protein</fullName>
    </submittedName>
</protein>
<dbReference type="GO" id="GO:0006397">
    <property type="term" value="P:mRNA processing"/>
    <property type="evidence" value="ECO:0007669"/>
    <property type="project" value="UniProtKB-KW"/>
</dbReference>
<name>A0A3M7RPQ6_BRAPC</name>
<sequence length="72" mass="8186">MDKSEKLRTQDFTIDPLSELRIETTGKCTIQLKSGFAEIFGTELSKNKEYTFQNGGKFAVFTWHGCTLTISF</sequence>
<dbReference type="GO" id="GO:0051731">
    <property type="term" value="F:polynucleotide 5'-hydroxyl-kinase activity"/>
    <property type="evidence" value="ECO:0007669"/>
    <property type="project" value="InterPro"/>
</dbReference>
<evidence type="ECO:0000256" key="4">
    <source>
        <dbReference type="ARBA" id="ARBA00022840"/>
    </source>
</evidence>
<dbReference type="GO" id="GO:0006388">
    <property type="term" value="P:tRNA splicing, via endonucleolytic cleavage and ligation"/>
    <property type="evidence" value="ECO:0007669"/>
    <property type="project" value="TreeGrafter"/>
</dbReference>
<dbReference type="InterPro" id="IPR032324">
    <property type="entry name" value="Clp1_N"/>
</dbReference>
<organism evidence="7 8">
    <name type="scientific">Brachionus plicatilis</name>
    <name type="common">Marine rotifer</name>
    <name type="synonym">Brachionus muelleri</name>
    <dbReference type="NCBI Taxonomy" id="10195"/>
    <lineage>
        <taxon>Eukaryota</taxon>
        <taxon>Metazoa</taxon>
        <taxon>Spiralia</taxon>
        <taxon>Gnathifera</taxon>
        <taxon>Rotifera</taxon>
        <taxon>Eurotatoria</taxon>
        <taxon>Monogononta</taxon>
        <taxon>Pseudotrocha</taxon>
        <taxon>Ploima</taxon>
        <taxon>Brachionidae</taxon>
        <taxon>Brachionus</taxon>
    </lineage>
</organism>
<dbReference type="AlphaFoldDB" id="A0A3M7RPQ6"/>
<feature type="domain" description="Clp1 N-terminal" evidence="6">
    <location>
        <begin position="14"/>
        <end position="70"/>
    </location>
</feature>
<dbReference type="FunFam" id="2.60.120.1030:FF:000001">
    <property type="entry name" value="Protein CLP1 homolog 5"/>
    <property type="match status" value="1"/>
</dbReference>
<dbReference type="Proteomes" id="UP000276133">
    <property type="component" value="Unassembled WGS sequence"/>
</dbReference>
<dbReference type="GO" id="GO:0005634">
    <property type="term" value="C:nucleus"/>
    <property type="evidence" value="ECO:0007669"/>
    <property type="project" value="UniProtKB-SubCell"/>
</dbReference>
<comment type="subcellular location">
    <subcellularLocation>
        <location evidence="1">Nucleus</location>
    </subcellularLocation>
</comment>
<keyword evidence="2" id="KW-0507">mRNA processing</keyword>
<dbReference type="PANTHER" id="PTHR12755">
    <property type="entry name" value="CLEAVAGE/POLYADENYLATION FACTOR IA SUBUNIT CLP1P"/>
    <property type="match status" value="1"/>
</dbReference>
<keyword evidence="4" id="KW-0067">ATP-binding</keyword>
<evidence type="ECO:0000256" key="3">
    <source>
        <dbReference type="ARBA" id="ARBA00022741"/>
    </source>
</evidence>
<keyword evidence="3" id="KW-0547">Nucleotide-binding</keyword>
<keyword evidence="8" id="KW-1185">Reference proteome</keyword>
<dbReference type="GO" id="GO:0005524">
    <property type="term" value="F:ATP binding"/>
    <property type="evidence" value="ECO:0007669"/>
    <property type="project" value="UniProtKB-KW"/>
</dbReference>
<comment type="caution">
    <text evidence="7">The sequence shown here is derived from an EMBL/GenBank/DDBJ whole genome shotgun (WGS) entry which is preliminary data.</text>
</comment>
<dbReference type="InterPro" id="IPR045116">
    <property type="entry name" value="Clp1/Grc3"/>
</dbReference>